<dbReference type="PROSITE" id="PS50297">
    <property type="entry name" value="ANK_REP_REGION"/>
    <property type="match status" value="2"/>
</dbReference>
<feature type="repeat" description="ANK" evidence="3">
    <location>
        <begin position="29"/>
        <end position="61"/>
    </location>
</feature>
<keyword evidence="1" id="KW-0677">Repeat</keyword>
<evidence type="ECO:0000313" key="4">
    <source>
        <dbReference type="EMBL" id="AEI42934.1"/>
    </source>
</evidence>
<reference evidence="4 5" key="2">
    <citation type="journal article" date="2013" name="Genome Announc.">
        <title>Genome Sequence of Growth-Improving Paenibacillus mucilaginosus Strain KNP414.</title>
        <authorList>
            <person name="Lu J.J."/>
            <person name="Wang J.F."/>
            <person name="Hu X.F."/>
        </authorList>
    </citation>
    <scope>NUCLEOTIDE SEQUENCE [LARGE SCALE GENOMIC DNA]</scope>
    <source>
        <strain evidence="4 5">KNP414</strain>
    </source>
</reference>
<feature type="repeat" description="ANK" evidence="3">
    <location>
        <begin position="62"/>
        <end position="94"/>
    </location>
</feature>
<dbReference type="PANTHER" id="PTHR24171">
    <property type="entry name" value="ANKYRIN REPEAT DOMAIN-CONTAINING PROTEIN 39-RELATED"/>
    <property type="match status" value="1"/>
</dbReference>
<dbReference type="SUPFAM" id="SSF48403">
    <property type="entry name" value="Ankyrin repeat"/>
    <property type="match status" value="1"/>
</dbReference>
<dbReference type="PANTHER" id="PTHR24171:SF8">
    <property type="entry name" value="BRCA1-ASSOCIATED RING DOMAIN PROTEIN 1"/>
    <property type="match status" value="1"/>
</dbReference>
<dbReference type="Proteomes" id="UP000006620">
    <property type="component" value="Chromosome"/>
</dbReference>
<dbReference type="InterPro" id="IPR036770">
    <property type="entry name" value="Ankyrin_rpt-contain_sf"/>
</dbReference>
<dbReference type="SMART" id="SM00248">
    <property type="entry name" value="ANK"/>
    <property type="match status" value="2"/>
</dbReference>
<accession>F8F6I0</accession>
<dbReference type="PROSITE" id="PS50088">
    <property type="entry name" value="ANK_REPEAT"/>
    <property type="match status" value="2"/>
</dbReference>
<reference evidence="5" key="1">
    <citation type="submission" date="2011-06" db="EMBL/GenBank/DDBJ databases">
        <title>Complete genome sequence of Paenibacillus mucilaginosus KNP414.</title>
        <authorList>
            <person name="Wang J."/>
            <person name="Hu S."/>
            <person name="Hu X."/>
            <person name="Zhang B."/>
            <person name="Dong D."/>
            <person name="Zhang S."/>
            <person name="Zhao K."/>
            <person name="Wu D."/>
        </authorList>
    </citation>
    <scope>NUCLEOTIDE SEQUENCE [LARGE SCALE GENOMIC DNA]</scope>
    <source>
        <strain evidence="5">KNP414</strain>
    </source>
</reference>
<proteinExistence type="predicted"/>
<dbReference type="KEGG" id="pms:KNP414_04402"/>
<evidence type="ECO:0000256" key="1">
    <source>
        <dbReference type="ARBA" id="ARBA00022737"/>
    </source>
</evidence>
<evidence type="ECO:0000256" key="2">
    <source>
        <dbReference type="ARBA" id="ARBA00023043"/>
    </source>
</evidence>
<sequence length="122" mass="13837">MDFDEILEKNDVAMLREYLTAHDVDEEENGQTLLYRATFHGKVNIVEELIQYGAEINRQDPLGRTPISCASYFGHTRIAELLLHNGADPYICDYVGKTALERAKKGWEGQTHQAILELLKSA</sequence>
<gene>
    <name evidence="4" type="ordered locus">KNP414_04402</name>
</gene>
<dbReference type="HOGENOM" id="CLU_2091892_0_0_9"/>
<dbReference type="GO" id="GO:0004842">
    <property type="term" value="F:ubiquitin-protein transferase activity"/>
    <property type="evidence" value="ECO:0007669"/>
    <property type="project" value="TreeGrafter"/>
</dbReference>
<dbReference type="Gene3D" id="1.25.40.20">
    <property type="entry name" value="Ankyrin repeat-containing domain"/>
    <property type="match status" value="1"/>
</dbReference>
<dbReference type="InterPro" id="IPR002110">
    <property type="entry name" value="Ankyrin_rpt"/>
</dbReference>
<evidence type="ECO:0000313" key="5">
    <source>
        <dbReference type="Proteomes" id="UP000006620"/>
    </source>
</evidence>
<keyword evidence="2 3" id="KW-0040">ANK repeat</keyword>
<dbReference type="GO" id="GO:0085020">
    <property type="term" value="P:protein K6-linked ubiquitination"/>
    <property type="evidence" value="ECO:0007669"/>
    <property type="project" value="TreeGrafter"/>
</dbReference>
<dbReference type="Pfam" id="PF13637">
    <property type="entry name" value="Ank_4"/>
    <property type="match status" value="1"/>
</dbReference>
<evidence type="ECO:0000256" key="3">
    <source>
        <dbReference type="PROSITE-ProRule" id="PRU00023"/>
    </source>
</evidence>
<dbReference type="RefSeq" id="WP_013918088.1">
    <property type="nucleotide sequence ID" value="NC_015690.1"/>
</dbReference>
<protein>
    <submittedName>
        <fullName evidence="4">Ankyrin repeat protein</fullName>
    </submittedName>
</protein>
<dbReference type="AlphaFoldDB" id="F8F6I0"/>
<dbReference type="EMBL" id="CP002869">
    <property type="protein sequence ID" value="AEI42934.1"/>
    <property type="molecule type" value="Genomic_DNA"/>
</dbReference>
<name>F8F6I0_PAEMK</name>
<organism evidence="4 5">
    <name type="scientific">Paenibacillus mucilaginosus (strain KNP414)</name>
    <dbReference type="NCBI Taxonomy" id="1036673"/>
    <lineage>
        <taxon>Bacteria</taxon>
        <taxon>Bacillati</taxon>
        <taxon>Bacillota</taxon>
        <taxon>Bacilli</taxon>
        <taxon>Bacillales</taxon>
        <taxon>Paenibacillaceae</taxon>
        <taxon>Paenibacillus</taxon>
    </lineage>
</organism>